<dbReference type="Proteomes" id="UP000537989">
    <property type="component" value="Unassembled WGS sequence"/>
</dbReference>
<feature type="non-terminal residue" evidence="2">
    <location>
        <position position="1"/>
    </location>
</feature>
<keyword evidence="1" id="KW-0812">Transmembrane</keyword>
<dbReference type="EMBL" id="JAAMOD010000655">
    <property type="protein sequence ID" value="KAF5227211.1"/>
    <property type="molecule type" value="Genomic_DNA"/>
</dbReference>
<evidence type="ECO:0000313" key="3">
    <source>
        <dbReference type="Proteomes" id="UP000537989"/>
    </source>
</evidence>
<comment type="caution">
    <text evidence="2">The sequence shown here is derived from an EMBL/GenBank/DDBJ whole genome shotgun (WGS) entry which is preliminary data.</text>
</comment>
<accession>A0AAN6BUA9</accession>
<keyword evidence="1" id="KW-1133">Transmembrane helix</keyword>
<sequence>RQPSNDDGAIPDNVMAVASQAIEGTSSEATLNFGVYRLAMLYTFDWHYSFGPGEREHSGTSKKTPLNADEAGSFAYLAAILGNRKYPVKGINNKKTQAKMSAVDNARSRSQDFLEETLGVVGIFYAVFSGISLAILTVFMLKM</sequence>
<protein>
    <submittedName>
        <fullName evidence="2">Uncharacterized protein</fullName>
    </submittedName>
</protein>
<evidence type="ECO:0000313" key="2">
    <source>
        <dbReference type="EMBL" id="KAF5227211.1"/>
    </source>
</evidence>
<proteinExistence type="predicted"/>
<reference evidence="2 3" key="1">
    <citation type="submission" date="2020-02" db="EMBL/GenBank/DDBJ databases">
        <title>Identification and distribution of gene clusters putatively required for synthesis of sphingolipid metabolism inhibitors in phylogenetically diverse species of the filamentous fungus Fusarium.</title>
        <authorList>
            <person name="Kim H.-S."/>
            <person name="Busman M."/>
            <person name="Brown D.W."/>
            <person name="Divon H."/>
            <person name="Uhlig S."/>
            <person name="Proctor R.H."/>
        </authorList>
    </citation>
    <scope>NUCLEOTIDE SEQUENCE [LARGE SCALE GENOMIC DNA]</scope>
    <source>
        <strain evidence="2 3">NRRL 2903</strain>
    </source>
</reference>
<name>A0AAN6BUA9_FUSAU</name>
<keyword evidence="1" id="KW-0472">Membrane</keyword>
<evidence type="ECO:0000256" key="1">
    <source>
        <dbReference type="SAM" id="Phobius"/>
    </source>
</evidence>
<gene>
    <name evidence="2" type="ORF">FAUST_11924</name>
</gene>
<feature type="transmembrane region" description="Helical" evidence="1">
    <location>
        <begin position="118"/>
        <end position="141"/>
    </location>
</feature>
<organism evidence="2 3">
    <name type="scientific">Fusarium austroamericanum</name>
    <dbReference type="NCBI Taxonomy" id="282268"/>
    <lineage>
        <taxon>Eukaryota</taxon>
        <taxon>Fungi</taxon>
        <taxon>Dikarya</taxon>
        <taxon>Ascomycota</taxon>
        <taxon>Pezizomycotina</taxon>
        <taxon>Sordariomycetes</taxon>
        <taxon>Hypocreomycetidae</taxon>
        <taxon>Hypocreales</taxon>
        <taxon>Nectriaceae</taxon>
        <taxon>Fusarium</taxon>
    </lineage>
</organism>
<dbReference type="AlphaFoldDB" id="A0AAN6BUA9"/>
<keyword evidence="3" id="KW-1185">Reference proteome</keyword>